<dbReference type="EMBL" id="FWEV01000169">
    <property type="protein sequence ID" value="SLM30878.1"/>
    <property type="molecule type" value="Genomic_DNA"/>
</dbReference>
<organism evidence="1 2">
    <name type="scientific">Desulfamplus magnetovallimortis</name>
    <dbReference type="NCBI Taxonomy" id="1246637"/>
    <lineage>
        <taxon>Bacteria</taxon>
        <taxon>Pseudomonadati</taxon>
        <taxon>Thermodesulfobacteriota</taxon>
        <taxon>Desulfobacteria</taxon>
        <taxon>Desulfobacterales</taxon>
        <taxon>Desulfobacteraceae</taxon>
        <taxon>Desulfamplus</taxon>
    </lineage>
</organism>
<dbReference type="Proteomes" id="UP000191931">
    <property type="component" value="Unassembled WGS sequence"/>
</dbReference>
<keyword evidence="2" id="KW-1185">Reference proteome</keyword>
<reference evidence="1 2" key="1">
    <citation type="submission" date="2017-03" db="EMBL/GenBank/DDBJ databases">
        <authorList>
            <person name="Afonso C.L."/>
            <person name="Miller P.J."/>
            <person name="Scott M.A."/>
            <person name="Spackman E."/>
            <person name="Goraichik I."/>
            <person name="Dimitrov K.M."/>
            <person name="Suarez D.L."/>
            <person name="Swayne D.E."/>
        </authorList>
    </citation>
    <scope>NUCLEOTIDE SEQUENCE [LARGE SCALE GENOMIC DNA]</scope>
    <source>
        <strain evidence="1">PRJEB14757</strain>
    </source>
</reference>
<evidence type="ECO:0000313" key="1">
    <source>
        <dbReference type="EMBL" id="SLM30878.1"/>
    </source>
</evidence>
<name>A0A1W1HER0_9BACT</name>
<evidence type="ECO:0000313" key="2">
    <source>
        <dbReference type="Proteomes" id="UP000191931"/>
    </source>
</evidence>
<protein>
    <submittedName>
        <fullName evidence="1">Uncharacterized protein</fullName>
    </submittedName>
</protein>
<gene>
    <name evidence="1" type="ORF">MTBBW1_2500027</name>
</gene>
<sequence length="43" mass="5152">MSFIVHKKLTDLTVLYTAPLRQRLDHFIKNTINKDDRSKDHKN</sequence>
<proteinExistence type="predicted"/>
<accession>A0A1W1HER0</accession>
<dbReference type="AlphaFoldDB" id="A0A1W1HER0"/>